<evidence type="ECO:0000256" key="1">
    <source>
        <dbReference type="SAM" id="MobiDB-lite"/>
    </source>
</evidence>
<protein>
    <submittedName>
        <fullName evidence="2">Uncharacterized protein</fullName>
    </submittedName>
</protein>
<organism evidence="2 3">
    <name type="scientific">Citrullus colocynthis</name>
    <name type="common">colocynth</name>
    <dbReference type="NCBI Taxonomy" id="252529"/>
    <lineage>
        <taxon>Eukaryota</taxon>
        <taxon>Viridiplantae</taxon>
        <taxon>Streptophyta</taxon>
        <taxon>Embryophyta</taxon>
        <taxon>Tracheophyta</taxon>
        <taxon>Spermatophyta</taxon>
        <taxon>Magnoliopsida</taxon>
        <taxon>eudicotyledons</taxon>
        <taxon>Gunneridae</taxon>
        <taxon>Pentapetalae</taxon>
        <taxon>rosids</taxon>
        <taxon>fabids</taxon>
        <taxon>Cucurbitales</taxon>
        <taxon>Cucurbitaceae</taxon>
        <taxon>Benincaseae</taxon>
        <taxon>Citrullus</taxon>
    </lineage>
</organism>
<gene>
    <name evidence="2" type="ORF">CITCOLO1_LOCUS569</name>
</gene>
<feature type="region of interest" description="Disordered" evidence="1">
    <location>
        <begin position="1"/>
        <end position="36"/>
    </location>
</feature>
<keyword evidence="3" id="KW-1185">Reference proteome</keyword>
<reference evidence="2 3" key="1">
    <citation type="submission" date="2024-03" db="EMBL/GenBank/DDBJ databases">
        <authorList>
            <person name="Gkanogiannis A."/>
            <person name="Becerra Lopez-Lavalle L."/>
        </authorList>
    </citation>
    <scope>NUCLEOTIDE SEQUENCE [LARGE SCALE GENOMIC DNA]</scope>
</reference>
<evidence type="ECO:0000313" key="3">
    <source>
        <dbReference type="Proteomes" id="UP001642487"/>
    </source>
</evidence>
<feature type="non-terminal residue" evidence="2">
    <location>
        <position position="1"/>
    </location>
</feature>
<name>A0ABP0XLJ9_9ROSI</name>
<dbReference type="Proteomes" id="UP001642487">
    <property type="component" value="Chromosome 1"/>
</dbReference>
<proteinExistence type="predicted"/>
<dbReference type="EMBL" id="OZ021735">
    <property type="protein sequence ID" value="CAK9309044.1"/>
    <property type="molecule type" value="Genomic_DNA"/>
</dbReference>
<evidence type="ECO:0000313" key="2">
    <source>
        <dbReference type="EMBL" id="CAK9309044.1"/>
    </source>
</evidence>
<accession>A0ABP0XLJ9</accession>
<sequence length="71" mass="7470">VVDSPQFRGSQDGNDDIRTNGMCSDTDTSSRDEGSSDHVIALGHIGLGFNSSIPNGDKAAQTELHAKKDPV</sequence>